<dbReference type="Gene3D" id="3.40.525.10">
    <property type="entry name" value="CRAL-TRIO lipid binding domain"/>
    <property type="match status" value="1"/>
</dbReference>
<evidence type="ECO:0000313" key="2">
    <source>
        <dbReference type="EMBL" id="GBM75066.1"/>
    </source>
</evidence>
<dbReference type="PROSITE" id="PS50191">
    <property type="entry name" value="CRAL_TRIO"/>
    <property type="match status" value="1"/>
</dbReference>
<dbReference type="SUPFAM" id="SSF46938">
    <property type="entry name" value="CRAL/TRIO N-terminal domain"/>
    <property type="match status" value="1"/>
</dbReference>
<comment type="caution">
    <text evidence="2">The sequence shown here is derived from an EMBL/GenBank/DDBJ whole genome shotgun (WGS) entry which is preliminary data.</text>
</comment>
<dbReference type="Gene3D" id="1.20.5.1200">
    <property type="entry name" value="Alpha-tocopherol transfer"/>
    <property type="match status" value="1"/>
</dbReference>
<dbReference type="GO" id="GO:1902936">
    <property type="term" value="F:phosphatidylinositol bisphosphate binding"/>
    <property type="evidence" value="ECO:0007669"/>
    <property type="project" value="TreeGrafter"/>
</dbReference>
<feature type="domain" description="CRAL-TRIO" evidence="1">
    <location>
        <begin position="99"/>
        <end position="263"/>
    </location>
</feature>
<evidence type="ECO:0000313" key="3">
    <source>
        <dbReference type="Proteomes" id="UP000499080"/>
    </source>
</evidence>
<protein>
    <submittedName>
        <fullName evidence="2">Clavesin-1</fullName>
    </submittedName>
</protein>
<dbReference type="InterPro" id="IPR001251">
    <property type="entry name" value="CRAL-TRIO_dom"/>
</dbReference>
<dbReference type="SUPFAM" id="SSF52087">
    <property type="entry name" value="CRAL/TRIO domain"/>
    <property type="match status" value="1"/>
</dbReference>
<dbReference type="Proteomes" id="UP000499080">
    <property type="component" value="Unassembled WGS sequence"/>
</dbReference>
<dbReference type="OrthoDB" id="75724at2759"/>
<dbReference type="InterPro" id="IPR011074">
    <property type="entry name" value="CRAL/TRIO_N_dom"/>
</dbReference>
<sequence length="300" mass="35528">MNHSLADFLPFDATSIDNPSVIANKREINESEESRTRCLEILRRESENLEGIEPCLDESFLLRFLRVSKFDTSKALERLKKYYKQSDVFLDAFRNCTLPLQKAQNLNHFWTTPYRLKNNSLLLIAINRKVNYRKVTFAERFYTEIIGVNEILENQLNQICGFTFILDFDGFDIFDLTEFTPGWLRLYLDSMLNVFPCRIRDVHIVNAPSLFSVVYTIVYPFLSKKIRDRIFFHSKRDDWKSLHNSISADILPEQYNGKVKQEDLINCSQNKEEMDKKFRDIFLFGYSETKQRRQSMKVLC</sequence>
<dbReference type="Pfam" id="PF00650">
    <property type="entry name" value="CRAL_TRIO"/>
    <property type="match status" value="1"/>
</dbReference>
<name>A0A4Y2IDD2_ARAVE</name>
<reference evidence="2 3" key="1">
    <citation type="journal article" date="2019" name="Sci. Rep.">
        <title>Orb-weaving spider Araneus ventricosus genome elucidates the spidroin gene catalogue.</title>
        <authorList>
            <person name="Kono N."/>
            <person name="Nakamura H."/>
            <person name="Ohtoshi R."/>
            <person name="Moran D.A.P."/>
            <person name="Shinohara A."/>
            <person name="Yoshida Y."/>
            <person name="Fujiwara M."/>
            <person name="Mori M."/>
            <person name="Tomita M."/>
            <person name="Arakawa K."/>
        </authorList>
    </citation>
    <scope>NUCLEOTIDE SEQUENCE [LARGE SCALE GENOMIC DNA]</scope>
</reference>
<dbReference type="PANTHER" id="PTHR10174">
    <property type="entry name" value="ALPHA-TOCOPHEROL TRANSFER PROTEIN-RELATED"/>
    <property type="match status" value="1"/>
</dbReference>
<dbReference type="AlphaFoldDB" id="A0A4Y2IDD2"/>
<dbReference type="Gene3D" id="1.10.8.20">
    <property type="entry name" value="N-terminal domain of phosphatidylinositol transfer protein sec14p"/>
    <property type="match status" value="1"/>
</dbReference>
<dbReference type="GO" id="GO:0016020">
    <property type="term" value="C:membrane"/>
    <property type="evidence" value="ECO:0007669"/>
    <property type="project" value="TreeGrafter"/>
</dbReference>
<dbReference type="InterPro" id="IPR036273">
    <property type="entry name" value="CRAL/TRIO_N_dom_sf"/>
</dbReference>
<keyword evidence="3" id="KW-1185">Reference proteome</keyword>
<organism evidence="2 3">
    <name type="scientific">Araneus ventricosus</name>
    <name type="common">Orbweaver spider</name>
    <name type="synonym">Epeira ventricosa</name>
    <dbReference type="NCBI Taxonomy" id="182803"/>
    <lineage>
        <taxon>Eukaryota</taxon>
        <taxon>Metazoa</taxon>
        <taxon>Ecdysozoa</taxon>
        <taxon>Arthropoda</taxon>
        <taxon>Chelicerata</taxon>
        <taxon>Arachnida</taxon>
        <taxon>Araneae</taxon>
        <taxon>Araneomorphae</taxon>
        <taxon>Entelegynae</taxon>
        <taxon>Araneoidea</taxon>
        <taxon>Araneidae</taxon>
        <taxon>Araneus</taxon>
    </lineage>
</organism>
<accession>A0A4Y2IDD2</accession>
<gene>
    <name evidence="2" type="primary">clvs1_1</name>
    <name evidence="2" type="ORF">AVEN_197431_1</name>
</gene>
<evidence type="ECO:0000259" key="1">
    <source>
        <dbReference type="PROSITE" id="PS50191"/>
    </source>
</evidence>
<dbReference type="PRINTS" id="PR00180">
    <property type="entry name" value="CRETINALDHBP"/>
</dbReference>
<dbReference type="SMART" id="SM01100">
    <property type="entry name" value="CRAL_TRIO_N"/>
    <property type="match status" value="1"/>
</dbReference>
<dbReference type="InterPro" id="IPR036865">
    <property type="entry name" value="CRAL-TRIO_dom_sf"/>
</dbReference>
<dbReference type="PANTHER" id="PTHR10174:SF130">
    <property type="entry name" value="ALPHA-TOCOPHEROL TRANSFER PROTEIN-LIKE"/>
    <property type="match status" value="1"/>
</dbReference>
<proteinExistence type="predicted"/>
<dbReference type="EMBL" id="BGPR01002535">
    <property type="protein sequence ID" value="GBM75066.1"/>
    <property type="molecule type" value="Genomic_DNA"/>
</dbReference>
<dbReference type="CDD" id="cd00170">
    <property type="entry name" value="SEC14"/>
    <property type="match status" value="1"/>
</dbReference>
<dbReference type="SMART" id="SM00516">
    <property type="entry name" value="SEC14"/>
    <property type="match status" value="1"/>
</dbReference>